<dbReference type="OrthoDB" id="189968at2759"/>
<dbReference type="Proteomes" id="UP000076874">
    <property type="component" value="Unassembled WGS sequence"/>
</dbReference>
<organism evidence="7 8">
    <name type="scientific">Niveomyces insectorum RCEF 264</name>
    <dbReference type="NCBI Taxonomy" id="1081102"/>
    <lineage>
        <taxon>Eukaryota</taxon>
        <taxon>Fungi</taxon>
        <taxon>Dikarya</taxon>
        <taxon>Ascomycota</taxon>
        <taxon>Pezizomycotina</taxon>
        <taxon>Sordariomycetes</taxon>
        <taxon>Hypocreomycetidae</taxon>
        <taxon>Hypocreales</taxon>
        <taxon>Cordycipitaceae</taxon>
        <taxon>Niveomyces</taxon>
    </lineage>
</organism>
<dbReference type="PROSITE" id="PS50082">
    <property type="entry name" value="WD_REPEATS_2"/>
    <property type="match status" value="3"/>
</dbReference>
<feature type="compositionally biased region" description="Low complexity" evidence="6">
    <location>
        <begin position="249"/>
        <end position="258"/>
    </location>
</feature>
<keyword evidence="8" id="KW-1185">Reference proteome</keyword>
<feature type="repeat" description="WD" evidence="5">
    <location>
        <begin position="413"/>
        <end position="446"/>
    </location>
</feature>
<evidence type="ECO:0000256" key="5">
    <source>
        <dbReference type="PROSITE-ProRule" id="PRU00221"/>
    </source>
</evidence>
<comment type="subcellular location">
    <subcellularLocation>
        <location evidence="1">Nucleus</location>
    </subcellularLocation>
</comment>
<dbReference type="InterPro" id="IPR036322">
    <property type="entry name" value="WD40_repeat_dom_sf"/>
</dbReference>
<feature type="region of interest" description="Disordered" evidence="6">
    <location>
        <begin position="1"/>
        <end position="132"/>
    </location>
</feature>
<protein>
    <submittedName>
        <fullName evidence="7">Small nucleolar ribonucleoprotein complex</fullName>
    </submittedName>
</protein>
<comment type="caution">
    <text evidence="7">The sequence shown here is derived from an EMBL/GenBank/DDBJ whole genome shotgun (WGS) entry which is preliminary data.</text>
</comment>
<dbReference type="PROSITE" id="PS50294">
    <property type="entry name" value="WD_REPEATS_REGION"/>
    <property type="match status" value="2"/>
</dbReference>
<keyword evidence="4" id="KW-0539">Nucleus</keyword>
<dbReference type="InterPro" id="IPR001680">
    <property type="entry name" value="WD40_rpt"/>
</dbReference>
<keyword evidence="3" id="KW-0677">Repeat</keyword>
<evidence type="ECO:0000256" key="6">
    <source>
        <dbReference type="SAM" id="MobiDB-lite"/>
    </source>
</evidence>
<dbReference type="PANTHER" id="PTHR19865">
    <property type="entry name" value="U3 SMALL NUCLEOLAR RNA INTERACTING PROTEIN 2"/>
    <property type="match status" value="1"/>
</dbReference>
<dbReference type="GO" id="GO:0032040">
    <property type="term" value="C:small-subunit processome"/>
    <property type="evidence" value="ECO:0007669"/>
    <property type="project" value="TreeGrafter"/>
</dbReference>
<feature type="compositionally biased region" description="Basic residues" evidence="6">
    <location>
        <begin position="266"/>
        <end position="278"/>
    </location>
</feature>
<dbReference type="GO" id="GO:0034511">
    <property type="term" value="F:U3 snoRNA binding"/>
    <property type="evidence" value="ECO:0007669"/>
    <property type="project" value="InterPro"/>
</dbReference>
<evidence type="ECO:0000256" key="1">
    <source>
        <dbReference type="ARBA" id="ARBA00004123"/>
    </source>
</evidence>
<evidence type="ECO:0000256" key="3">
    <source>
        <dbReference type="ARBA" id="ARBA00022737"/>
    </source>
</evidence>
<keyword evidence="7" id="KW-0687">Ribonucleoprotein</keyword>
<dbReference type="Gene3D" id="2.130.10.10">
    <property type="entry name" value="YVTN repeat-like/Quinoprotein amine dehydrogenase"/>
    <property type="match status" value="1"/>
</dbReference>
<dbReference type="AlphaFoldDB" id="A0A167Z381"/>
<sequence>MSSFFTVPGAQKKRKRATAPDVPPQKRIATNTKSSGRAKPAPYAKKSTARQKEDDRKGKAKATATATATATARPRALSRNRKADESVSGSESDEDDAADDSSDLGSFDDDAAGDGDDDSELDDVAGGDEAETAAERRLRLAERYLENVRREVGGAAAGERDTAGDIYAFDAEEIDRDLIAERLQEDVAESKGRVYRQLADELAFAQASHCLVRWNAHNVNAVAVCAPYAYTVSSDTCLTKWRIQDRPADQLQQRAAARQKYEAERRRNKKHKARKNKKNTGPAAEKAADAADAAAAAALEVAAAIPPRTQPQRLLFRRGNPARRRDKSYRGHVGAILTVAASQDGRFVVTGGADRRMVVWDAATLRPLRVFTHHRDAVTGLAFRRGTNQLYSCSKDRTIKVWSLDELAYVQTLFGHQDHVGDIDALAQEKCLSVGTRDRTARLWKVIEETQLVFRGGGGSGGSGGGGKDNKAKAAGADPYSLAHEGSMDRVAMLDDELFVTGSDNGALALWSTQKKKPLFVVPRAHGLEPVLAGREAGRQPAAAAAAALDHGPAHDSRKLEAVGTLGVPFSSSPSRSSSSSFSVPGVINDIAAFERGERGRDGLSVVVAVGQEHRLGRWGRVNHARNGAVVFEIYKAGSLATGVNGVNGVPNGVLNGVKDVNGFATNGVAQNEASKETH</sequence>
<gene>
    <name evidence="7" type="ORF">SPI_01602</name>
</gene>
<evidence type="ECO:0000313" key="8">
    <source>
        <dbReference type="Proteomes" id="UP000076874"/>
    </source>
</evidence>
<keyword evidence="2 5" id="KW-0853">WD repeat</keyword>
<evidence type="ECO:0000256" key="2">
    <source>
        <dbReference type="ARBA" id="ARBA00022574"/>
    </source>
</evidence>
<feature type="compositionally biased region" description="Acidic residues" evidence="6">
    <location>
        <begin position="91"/>
        <end position="132"/>
    </location>
</feature>
<evidence type="ECO:0000256" key="4">
    <source>
        <dbReference type="ARBA" id="ARBA00023242"/>
    </source>
</evidence>
<feature type="repeat" description="WD" evidence="5">
    <location>
        <begin position="371"/>
        <end position="412"/>
    </location>
</feature>
<dbReference type="EMBL" id="AZHD01000002">
    <property type="protein sequence ID" value="OAA67026.1"/>
    <property type="molecule type" value="Genomic_DNA"/>
</dbReference>
<proteinExistence type="predicted"/>
<evidence type="ECO:0000313" key="7">
    <source>
        <dbReference type="EMBL" id="OAA67026.1"/>
    </source>
</evidence>
<dbReference type="STRING" id="1081102.A0A167Z381"/>
<feature type="repeat" description="WD" evidence="5">
    <location>
        <begin position="329"/>
        <end position="370"/>
    </location>
</feature>
<dbReference type="Pfam" id="PF00400">
    <property type="entry name" value="WD40"/>
    <property type="match status" value="3"/>
</dbReference>
<feature type="compositionally biased region" description="Low complexity" evidence="6">
    <location>
        <begin position="61"/>
        <end position="72"/>
    </location>
</feature>
<dbReference type="SUPFAM" id="SSF50978">
    <property type="entry name" value="WD40 repeat-like"/>
    <property type="match status" value="1"/>
</dbReference>
<name>A0A167Z381_9HYPO</name>
<dbReference type="InterPro" id="IPR015943">
    <property type="entry name" value="WD40/YVTN_repeat-like_dom_sf"/>
</dbReference>
<feature type="region of interest" description="Disordered" evidence="6">
    <location>
        <begin position="249"/>
        <end position="288"/>
    </location>
</feature>
<reference evidence="7 8" key="1">
    <citation type="journal article" date="2016" name="Genome Biol. Evol.">
        <title>Divergent and convergent evolution of fungal pathogenicity.</title>
        <authorList>
            <person name="Shang Y."/>
            <person name="Xiao G."/>
            <person name="Zheng P."/>
            <person name="Cen K."/>
            <person name="Zhan S."/>
            <person name="Wang C."/>
        </authorList>
    </citation>
    <scope>NUCLEOTIDE SEQUENCE [LARGE SCALE GENOMIC DNA]</scope>
    <source>
        <strain evidence="7 8">RCEF 264</strain>
    </source>
</reference>
<accession>A0A167Z381</accession>
<dbReference type="SMART" id="SM00320">
    <property type="entry name" value="WD40"/>
    <property type="match status" value="5"/>
</dbReference>
<dbReference type="PANTHER" id="PTHR19865:SF0">
    <property type="entry name" value="U3 SMALL NUCLEOLAR RNA-INTERACTING PROTEIN 2"/>
    <property type="match status" value="1"/>
</dbReference>
<dbReference type="InterPro" id="IPR039241">
    <property type="entry name" value="Rrp9-like"/>
</dbReference>